<dbReference type="OrthoDB" id="964061at2"/>
<evidence type="ECO:0000313" key="1">
    <source>
        <dbReference type="EMBL" id="SKB29605.1"/>
    </source>
</evidence>
<dbReference type="RefSeq" id="WP_079715264.1">
    <property type="nucleotide sequence ID" value="NZ_FUYS01000001.1"/>
</dbReference>
<evidence type="ECO:0000313" key="2">
    <source>
        <dbReference type="Proteomes" id="UP000190541"/>
    </source>
</evidence>
<organism evidence="1 2">
    <name type="scientific">Parapedobacter luteus</name>
    <dbReference type="NCBI Taxonomy" id="623280"/>
    <lineage>
        <taxon>Bacteria</taxon>
        <taxon>Pseudomonadati</taxon>
        <taxon>Bacteroidota</taxon>
        <taxon>Sphingobacteriia</taxon>
        <taxon>Sphingobacteriales</taxon>
        <taxon>Sphingobacteriaceae</taxon>
        <taxon>Parapedobacter</taxon>
    </lineage>
</organism>
<dbReference type="EMBL" id="FUYS01000001">
    <property type="protein sequence ID" value="SKB29605.1"/>
    <property type="molecule type" value="Genomic_DNA"/>
</dbReference>
<dbReference type="Proteomes" id="UP000190541">
    <property type="component" value="Unassembled WGS sequence"/>
</dbReference>
<protein>
    <submittedName>
        <fullName evidence="1">Uncharacterized protein</fullName>
    </submittedName>
</protein>
<gene>
    <name evidence="1" type="ORF">SAMN05660226_00547</name>
</gene>
<name>A0A1T5A3Z3_9SPHI</name>
<dbReference type="AlphaFoldDB" id="A0A1T5A3Z3"/>
<reference evidence="1 2" key="1">
    <citation type="submission" date="2017-02" db="EMBL/GenBank/DDBJ databases">
        <authorList>
            <person name="Peterson S.W."/>
        </authorList>
    </citation>
    <scope>NUCLEOTIDE SEQUENCE [LARGE SCALE GENOMIC DNA]</scope>
    <source>
        <strain evidence="1 2">DSM 22899</strain>
    </source>
</reference>
<proteinExistence type="predicted"/>
<sequence length="78" mass="8973">MVRTIIKPTKNSLTIRLPDNLVGKTVEVLAFELETPKVDETVTADKEKRIKALEKGLNKYRMDLSGFKFDRDEANDYD</sequence>
<keyword evidence="2" id="KW-1185">Reference proteome</keyword>
<accession>A0A1T5A3Z3</accession>